<dbReference type="AlphaFoldDB" id="A0A4Q7U7H9"/>
<organism evidence="4 5">
    <name type="scientific">Leucobacter luti</name>
    <dbReference type="NCBI Taxonomy" id="340320"/>
    <lineage>
        <taxon>Bacteria</taxon>
        <taxon>Bacillati</taxon>
        <taxon>Actinomycetota</taxon>
        <taxon>Actinomycetes</taxon>
        <taxon>Micrococcales</taxon>
        <taxon>Microbacteriaceae</taxon>
        <taxon>Leucobacter</taxon>
    </lineage>
</organism>
<name>A0A4Q7U7H9_9MICO</name>
<keyword evidence="2" id="KW-0560">Oxidoreductase</keyword>
<dbReference type="Pfam" id="PF01593">
    <property type="entry name" value="Amino_oxidase"/>
    <property type="match status" value="1"/>
</dbReference>
<sequence>MQQQPTDHTDVLIIGAGLAGLAAADRMRDSGRAVTVLDGADRVGGRSYGMQWPAAGRAIDMGGTWLLPSFERSFALLTELGIATTESPKVAAPVTHLAEGVVARDRAAGAEAAQLRAAIAALRDAIERSPRALTAAEALAAVPASPFARDWHAATQRYLAGAPLDAIDATHLLIDEDDLNNPDHYATQIAGTTRALVTALAERSGARILLGHAATEVWAAPADHPDSEARLRVRTASGSIWEAADVILAVPRNTLGGIRIDLPLPAAFTELAAAPHPGASRKDWFVLDGVAEHFRVFASEGSFGYFRSEARLPDGGMLAVALAPSAKGLPTPAELHDAVQAYLPGATVREHVRHDWIAEPWARGTWFVPRPGDPARNAALPAALAAATPALQIVGGDVSVDFPGTLEGAIRTGTDAADRILRAPRV</sequence>
<evidence type="ECO:0000259" key="3">
    <source>
        <dbReference type="Pfam" id="PF01593"/>
    </source>
</evidence>
<dbReference type="OrthoDB" id="337830at2"/>
<dbReference type="Proteomes" id="UP000291832">
    <property type="component" value="Unassembled WGS sequence"/>
</dbReference>
<evidence type="ECO:0000256" key="2">
    <source>
        <dbReference type="ARBA" id="ARBA00023002"/>
    </source>
</evidence>
<evidence type="ECO:0000256" key="1">
    <source>
        <dbReference type="ARBA" id="ARBA00001974"/>
    </source>
</evidence>
<dbReference type="Gene3D" id="3.50.50.60">
    <property type="entry name" value="FAD/NAD(P)-binding domain"/>
    <property type="match status" value="2"/>
</dbReference>
<dbReference type="PANTHER" id="PTHR10742">
    <property type="entry name" value="FLAVIN MONOAMINE OXIDASE"/>
    <property type="match status" value="1"/>
</dbReference>
<dbReference type="InterPro" id="IPR001613">
    <property type="entry name" value="Flavin_amine_oxidase"/>
</dbReference>
<dbReference type="PANTHER" id="PTHR10742:SF410">
    <property type="entry name" value="LYSINE-SPECIFIC HISTONE DEMETHYLASE 2"/>
    <property type="match status" value="1"/>
</dbReference>
<reference evidence="4 5" key="1">
    <citation type="journal article" date="2015" name="Stand. Genomic Sci.">
        <title>Genomic Encyclopedia of Bacterial and Archaeal Type Strains, Phase III: the genomes of soil and plant-associated and newly described type strains.</title>
        <authorList>
            <person name="Whitman W.B."/>
            <person name="Woyke T."/>
            <person name="Klenk H.P."/>
            <person name="Zhou Y."/>
            <person name="Lilburn T.G."/>
            <person name="Beck B.J."/>
            <person name="De Vos P."/>
            <person name="Vandamme P."/>
            <person name="Eisen J.A."/>
            <person name="Garrity G."/>
            <person name="Hugenholtz P."/>
            <person name="Kyrpides N.C."/>
        </authorList>
    </citation>
    <scope>NUCLEOTIDE SEQUENCE [LARGE SCALE GENOMIC DNA]</scope>
    <source>
        <strain evidence="4 5">RF6</strain>
    </source>
</reference>
<comment type="cofactor">
    <cofactor evidence="1">
        <name>FAD</name>
        <dbReference type="ChEBI" id="CHEBI:57692"/>
    </cofactor>
</comment>
<dbReference type="InterPro" id="IPR036188">
    <property type="entry name" value="FAD/NAD-bd_sf"/>
</dbReference>
<keyword evidence="5" id="KW-1185">Reference proteome</keyword>
<comment type="caution">
    <text evidence="4">The sequence shown here is derived from an EMBL/GenBank/DDBJ whole genome shotgun (WGS) entry which is preliminary data.</text>
</comment>
<dbReference type="RefSeq" id="WP_130452396.1">
    <property type="nucleotide sequence ID" value="NZ_QYAG01000004.1"/>
</dbReference>
<feature type="domain" description="Amine oxidase" evidence="3">
    <location>
        <begin position="18"/>
        <end position="421"/>
    </location>
</feature>
<dbReference type="InterPro" id="IPR050281">
    <property type="entry name" value="Flavin_monoamine_oxidase"/>
</dbReference>
<dbReference type="GO" id="GO:0016491">
    <property type="term" value="F:oxidoreductase activity"/>
    <property type="evidence" value="ECO:0007669"/>
    <property type="project" value="UniProtKB-KW"/>
</dbReference>
<evidence type="ECO:0000313" key="5">
    <source>
        <dbReference type="Proteomes" id="UP000291832"/>
    </source>
</evidence>
<protein>
    <submittedName>
        <fullName evidence="4">Monoamine oxidase</fullName>
    </submittedName>
</protein>
<gene>
    <name evidence="4" type="ORF">EV139_0125</name>
</gene>
<proteinExistence type="predicted"/>
<evidence type="ECO:0000313" key="4">
    <source>
        <dbReference type="EMBL" id="RZT68402.1"/>
    </source>
</evidence>
<accession>A0A4Q7U7H9</accession>
<dbReference type="Gene3D" id="3.90.660.10">
    <property type="match status" value="1"/>
</dbReference>
<dbReference type="SUPFAM" id="SSF51905">
    <property type="entry name" value="FAD/NAD(P)-binding domain"/>
    <property type="match status" value="1"/>
</dbReference>
<dbReference type="InterPro" id="IPR002937">
    <property type="entry name" value="Amino_oxidase"/>
</dbReference>
<dbReference type="PRINTS" id="PR00757">
    <property type="entry name" value="AMINEOXDASEF"/>
</dbReference>
<dbReference type="EMBL" id="SHKI01000002">
    <property type="protein sequence ID" value="RZT68402.1"/>
    <property type="molecule type" value="Genomic_DNA"/>
</dbReference>